<comment type="caution">
    <text evidence="3">The sequence shown here is derived from an EMBL/GenBank/DDBJ whole genome shotgun (WGS) entry which is preliminary data.</text>
</comment>
<evidence type="ECO:0000259" key="2">
    <source>
        <dbReference type="PROSITE" id="PS00028"/>
    </source>
</evidence>
<dbReference type="InterPro" id="IPR022190">
    <property type="entry name" value="DUF3716"/>
</dbReference>
<organism evidence="3 4">
    <name type="scientific">Cercophora newfieldiana</name>
    <dbReference type="NCBI Taxonomy" id="92897"/>
    <lineage>
        <taxon>Eukaryota</taxon>
        <taxon>Fungi</taxon>
        <taxon>Dikarya</taxon>
        <taxon>Ascomycota</taxon>
        <taxon>Pezizomycotina</taxon>
        <taxon>Sordariomycetes</taxon>
        <taxon>Sordariomycetidae</taxon>
        <taxon>Sordariales</taxon>
        <taxon>Lasiosphaeriaceae</taxon>
        <taxon>Cercophora</taxon>
    </lineage>
</organism>
<dbReference type="EMBL" id="JAULSV010000006">
    <property type="protein sequence ID" value="KAK0640749.1"/>
    <property type="molecule type" value="Genomic_DNA"/>
</dbReference>
<feature type="region of interest" description="Disordered" evidence="1">
    <location>
        <begin position="534"/>
        <end position="601"/>
    </location>
</feature>
<dbReference type="SMART" id="SM00355">
    <property type="entry name" value="ZnF_C2H2"/>
    <property type="match status" value="2"/>
</dbReference>
<feature type="region of interest" description="Disordered" evidence="1">
    <location>
        <begin position="479"/>
        <end position="508"/>
    </location>
</feature>
<feature type="region of interest" description="Disordered" evidence="1">
    <location>
        <begin position="146"/>
        <end position="173"/>
    </location>
</feature>
<proteinExistence type="predicted"/>
<dbReference type="Proteomes" id="UP001174936">
    <property type="component" value="Unassembled WGS sequence"/>
</dbReference>
<evidence type="ECO:0000313" key="4">
    <source>
        <dbReference type="Proteomes" id="UP001174936"/>
    </source>
</evidence>
<feature type="compositionally biased region" description="Acidic residues" evidence="1">
    <location>
        <begin position="564"/>
        <end position="593"/>
    </location>
</feature>
<feature type="compositionally biased region" description="Basic residues" evidence="1">
    <location>
        <begin position="539"/>
        <end position="548"/>
    </location>
</feature>
<feature type="compositionally biased region" description="Polar residues" evidence="1">
    <location>
        <begin position="252"/>
        <end position="261"/>
    </location>
</feature>
<feature type="compositionally biased region" description="Acidic residues" evidence="1">
    <location>
        <begin position="625"/>
        <end position="637"/>
    </location>
</feature>
<sequence>MAPGPAPASGNGEESRIAAAKRFSADLALDDTPYRSYREQDGTTTRTFGVLIPQGYKKHDDARNPYICPIRSCRITNPTPSGLGSHFNNAHRGACLNDNLDGTLSEVGTYANQATDGLRNGGVPIPAIIVSKGYTSFDSSPMATPTMVQKRNGTRGPLTIQPANEVTESDSSSDEEYNVLGTFKHALLPIGYAPLENRFPEYPWICPLRSCQRLYSTRAHLDWHWREQHPPCLLNDNMDGTLSIVTDPAALSSDTANSGQSHFGIVSRNPNSSEPITPMQHKVYPEGRHRSKNNRGRWVNISEETTTRDSRARQDEEPQDTGHEAAPLISPPHSVPQLERDPHGTWAHICSDLPHNASIPNGNAFDFLLQLPRLRLLELTRKIETYLEERQLIAMIIYVVGVERRNACIQCRQGDTPFKRCVTLAGSNAAAIYNKGYVLRGQAYSCSRCLFRCISRDPIGPCSLQCAPGKDGVAVWDSKRRTSPQRPKENLVTEVPEEGGEMSRIPPGTKRAAAKRAAEKWCFDLAIGNKFNHDFGSLPRKRRRHTTARRANGPERTFVVDTDHESDEETVGMDEPDEDSESDDTATEQEAEDMGTRQRIVTIKIPDRIRPMVARLFGGSPTPDTDSEQAENTDSDTDSDRNQSQAGPLELEPWELEAQRASGYSAVGPTGVTIATRLRVGDTIHFSDNFSMSCHTVPSGETHRFAAEATKTRICTVISGKLQVRLLGSDLAVGQLGVFRVGPGEACSAENRCYVDSIINVVSHTEI</sequence>
<dbReference type="PROSITE" id="PS00028">
    <property type="entry name" value="ZINC_FINGER_C2H2_1"/>
    <property type="match status" value="1"/>
</dbReference>
<keyword evidence="4" id="KW-1185">Reference proteome</keyword>
<feature type="region of interest" description="Disordered" evidence="1">
    <location>
        <begin position="614"/>
        <end position="651"/>
    </location>
</feature>
<evidence type="ECO:0000313" key="3">
    <source>
        <dbReference type="EMBL" id="KAK0640749.1"/>
    </source>
</evidence>
<dbReference type="InterPro" id="IPR013087">
    <property type="entry name" value="Znf_C2H2_type"/>
</dbReference>
<reference evidence="3" key="1">
    <citation type="submission" date="2023-06" db="EMBL/GenBank/DDBJ databases">
        <title>Genome-scale phylogeny and comparative genomics of the fungal order Sordariales.</title>
        <authorList>
            <consortium name="Lawrence Berkeley National Laboratory"/>
            <person name="Hensen N."/>
            <person name="Bonometti L."/>
            <person name="Westerberg I."/>
            <person name="Brannstrom I.O."/>
            <person name="Guillou S."/>
            <person name="Cros-Aarteil S."/>
            <person name="Calhoun S."/>
            <person name="Haridas S."/>
            <person name="Kuo A."/>
            <person name="Mondo S."/>
            <person name="Pangilinan J."/>
            <person name="Riley R."/>
            <person name="Labutti K."/>
            <person name="Andreopoulos B."/>
            <person name="Lipzen A."/>
            <person name="Chen C."/>
            <person name="Yanf M."/>
            <person name="Daum C."/>
            <person name="Ng V."/>
            <person name="Clum A."/>
            <person name="Steindorff A."/>
            <person name="Ohm R."/>
            <person name="Martin F."/>
            <person name="Silar P."/>
            <person name="Natvig D."/>
            <person name="Lalanne C."/>
            <person name="Gautier V."/>
            <person name="Ament-Velasquez S.L."/>
            <person name="Kruys A."/>
            <person name="Hutchinson M.I."/>
            <person name="Powell A.J."/>
            <person name="Barry K."/>
            <person name="Miller A.N."/>
            <person name="Grigoriev I.V."/>
            <person name="Debuchy R."/>
            <person name="Gladieux P."/>
            <person name="Thoren M.H."/>
            <person name="Johannesson H."/>
        </authorList>
    </citation>
    <scope>NUCLEOTIDE SEQUENCE</scope>
    <source>
        <strain evidence="3">SMH2532-1</strain>
    </source>
</reference>
<feature type="compositionally biased region" description="Basic and acidic residues" evidence="1">
    <location>
        <begin position="305"/>
        <end position="323"/>
    </location>
</feature>
<gene>
    <name evidence="3" type="ORF">B0T16DRAFT_418407</name>
</gene>
<feature type="domain" description="C2H2-type" evidence="2">
    <location>
        <begin position="206"/>
        <end position="229"/>
    </location>
</feature>
<dbReference type="AlphaFoldDB" id="A0AA39XV87"/>
<feature type="region of interest" description="Disordered" evidence="1">
    <location>
        <begin position="252"/>
        <end position="333"/>
    </location>
</feature>
<name>A0AA39XV87_9PEZI</name>
<dbReference type="Pfam" id="PF12511">
    <property type="entry name" value="DUF3716"/>
    <property type="match status" value="1"/>
</dbReference>
<accession>A0AA39XV87</accession>
<evidence type="ECO:0000256" key="1">
    <source>
        <dbReference type="SAM" id="MobiDB-lite"/>
    </source>
</evidence>
<protein>
    <recommendedName>
        <fullName evidence="2">C2H2-type domain-containing protein</fullName>
    </recommendedName>
</protein>